<dbReference type="InterPro" id="IPR015943">
    <property type="entry name" value="WD40/YVTN_repeat-like_dom_sf"/>
</dbReference>
<feature type="repeat" description="WD" evidence="3">
    <location>
        <begin position="58"/>
        <end position="99"/>
    </location>
</feature>
<dbReference type="PANTHER" id="PTHR44090:SF1">
    <property type="entry name" value="SUPERKILLER COMPLEX PROTEIN 8"/>
    <property type="match status" value="1"/>
</dbReference>
<dbReference type="SUPFAM" id="SSF50978">
    <property type="entry name" value="WD40 repeat-like"/>
    <property type="match status" value="1"/>
</dbReference>
<organism evidence="4 5">
    <name type="scientific">Cylindrobasidium torrendii FP15055 ss-10</name>
    <dbReference type="NCBI Taxonomy" id="1314674"/>
    <lineage>
        <taxon>Eukaryota</taxon>
        <taxon>Fungi</taxon>
        <taxon>Dikarya</taxon>
        <taxon>Basidiomycota</taxon>
        <taxon>Agaricomycotina</taxon>
        <taxon>Agaricomycetes</taxon>
        <taxon>Agaricomycetidae</taxon>
        <taxon>Agaricales</taxon>
        <taxon>Marasmiineae</taxon>
        <taxon>Physalacriaceae</taxon>
        <taxon>Cylindrobasidium</taxon>
    </lineage>
</organism>
<keyword evidence="2" id="KW-0677">Repeat</keyword>
<dbReference type="Gene3D" id="2.130.10.10">
    <property type="entry name" value="YVTN repeat-like/Quinoprotein amine dehydrogenase"/>
    <property type="match status" value="1"/>
</dbReference>
<name>A0A0D7BRY6_9AGAR</name>
<dbReference type="InterPro" id="IPR001680">
    <property type="entry name" value="WD40_rpt"/>
</dbReference>
<dbReference type="Proteomes" id="UP000054007">
    <property type="component" value="Unassembled WGS sequence"/>
</dbReference>
<dbReference type="SMART" id="SM00320">
    <property type="entry name" value="WD40"/>
    <property type="match status" value="7"/>
</dbReference>
<proteinExistence type="predicted"/>
<dbReference type="InterPro" id="IPR036322">
    <property type="entry name" value="WD40_repeat_dom_sf"/>
</dbReference>
<dbReference type="OrthoDB" id="538223at2759"/>
<evidence type="ECO:0000256" key="2">
    <source>
        <dbReference type="ARBA" id="ARBA00022737"/>
    </source>
</evidence>
<dbReference type="PROSITE" id="PS50082">
    <property type="entry name" value="WD_REPEATS_2"/>
    <property type="match status" value="3"/>
</dbReference>
<feature type="repeat" description="WD" evidence="3">
    <location>
        <begin position="197"/>
        <end position="229"/>
    </location>
</feature>
<feature type="repeat" description="WD" evidence="3">
    <location>
        <begin position="240"/>
        <end position="281"/>
    </location>
</feature>
<dbReference type="GO" id="GO:0005634">
    <property type="term" value="C:nucleus"/>
    <property type="evidence" value="ECO:0007669"/>
    <property type="project" value="TreeGrafter"/>
</dbReference>
<dbReference type="GO" id="GO:0032991">
    <property type="term" value="C:protein-containing complex"/>
    <property type="evidence" value="ECO:0007669"/>
    <property type="project" value="UniProtKB-ARBA"/>
</dbReference>
<dbReference type="EMBL" id="KN880437">
    <property type="protein sequence ID" value="KIY73293.1"/>
    <property type="molecule type" value="Genomic_DNA"/>
</dbReference>
<evidence type="ECO:0000256" key="3">
    <source>
        <dbReference type="PROSITE-ProRule" id="PRU00221"/>
    </source>
</evidence>
<protein>
    <submittedName>
        <fullName evidence="4">WD repeat-containing protein 61</fullName>
    </submittedName>
</protein>
<keyword evidence="1 3" id="KW-0853">WD repeat</keyword>
<dbReference type="PANTHER" id="PTHR44090">
    <property type="entry name" value="WD REPEAT-CONTAINING PROTEIN 61"/>
    <property type="match status" value="1"/>
</dbReference>
<dbReference type="Pfam" id="PF00400">
    <property type="entry name" value="WD40"/>
    <property type="match status" value="4"/>
</dbReference>
<dbReference type="PRINTS" id="PR00320">
    <property type="entry name" value="GPROTEINBRPT"/>
</dbReference>
<reference evidence="4 5" key="1">
    <citation type="journal article" date="2015" name="Fungal Genet. Biol.">
        <title>Evolution of novel wood decay mechanisms in Agaricales revealed by the genome sequences of Fistulina hepatica and Cylindrobasidium torrendii.</title>
        <authorList>
            <person name="Floudas D."/>
            <person name="Held B.W."/>
            <person name="Riley R."/>
            <person name="Nagy L.G."/>
            <person name="Koehler G."/>
            <person name="Ransdell A.S."/>
            <person name="Younus H."/>
            <person name="Chow J."/>
            <person name="Chiniquy J."/>
            <person name="Lipzen A."/>
            <person name="Tritt A."/>
            <person name="Sun H."/>
            <person name="Haridas S."/>
            <person name="LaButti K."/>
            <person name="Ohm R.A."/>
            <person name="Kues U."/>
            <person name="Blanchette R.A."/>
            <person name="Grigoriev I.V."/>
            <person name="Minto R.E."/>
            <person name="Hibbett D.S."/>
        </authorList>
    </citation>
    <scope>NUCLEOTIDE SEQUENCE [LARGE SCALE GENOMIC DNA]</scope>
    <source>
        <strain evidence="4 5">FP15055 ss-10</strain>
    </source>
</reference>
<dbReference type="InterPro" id="IPR051510">
    <property type="entry name" value="SKI8"/>
</dbReference>
<dbReference type="STRING" id="1314674.A0A0D7BRY6"/>
<accession>A0A0D7BRY6</accession>
<dbReference type="InterPro" id="IPR020472">
    <property type="entry name" value="WD40_PAC1"/>
</dbReference>
<evidence type="ECO:0000313" key="4">
    <source>
        <dbReference type="EMBL" id="KIY73293.1"/>
    </source>
</evidence>
<dbReference type="PROSITE" id="PS50294">
    <property type="entry name" value="WD_REPEATS_REGION"/>
    <property type="match status" value="1"/>
</dbReference>
<keyword evidence="5" id="KW-1185">Reference proteome</keyword>
<evidence type="ECO:0000256" key="1">
    <source>
        <dbReference type="ARBA" id="ARBA00022574"/>
    </source>
</evidence>
<dbReference type="AlphaFoldDB" id="A0A0D7BRY6"/>
<evidence type="ECO:0000313" key="5">
    <source>
        <dbReference type="Proteomes" id="UP000054007"/>
    </source>
</evidence>
<gene>
    <name evidence="4" type="ORF">CYLTODRAFT_366303</name>
</gene>
<sequence length="327" mass="34397">MSLAFVEAYKSHPSQSDSIWDVVWTKNDSVLSVSADGTIRQWSGVGDAKPPSPNSEFPAKHTLGLNSLSVSPDAKYALYNSIEGLTALWDLTSGEIVGKFESYDRSSSEEGIEPSWTVSLHPNGETYASSGASGNVTIHSAQPGEGFGRRLATLASGRSKFGLKALYSPDGRRVALASESGQIYVFDVETSALATTFSSHAMAVRDLSWSPDSSLLLGASEDKHLGLHDARANGGHVASFAGHSSWVLSVDISPDNRLGLSGSADKTIKVWDIGARAAVSTLQDNGEVWAVSWRPVASTTGAGGFVSGGQDGVVRWWRGAGGAASTY</sequence>